<dbReference type="PANTHER" id="PTHR45436:SF5">
    <property type="entry name" value="SENSOR HISTIDINE KINASE TRCS"/>
    <property type="match status" value="1"/>
</dbReference>
<dbReference type="SUPFAM" id="SSF55874">
    <property type="entry name" value="ATPase domain of HSP90 chaperone/DNA topoisomerase II/histidine kinase"/>
    <property type="match status" value="1"/>
</dbReference>
<name>A0ABT2J965_9PSEU</name>
<dbReference type="PRINTS" id="PR00344">
    <property type="entry name" value="BCTRLSENSOR"/>
</dbReference>
<evidence type="ECO:0000256" key="3">
    <source>
        <dbReference type="ARBA" id="ARBA00012438"/>
    </source>
</evidence>
<evidence type="ECO:0000256" key="6">
    <source>
        <dbReference type="ARBA" id="ARBA00022692"/>
    </source>
</evidence>
<dbReference type="SUPFAM" id="SSF47384">
    <property type="entry name" value="Homodimeric domain of signal transducing histidine kinase"/>
    <property type="match status" value="1"/>
</dbReference>
<sequence length="466" mass="49019">MPSARRVGPGLRGRVMLTFAFGAALVSLALAISVFTVCRGYLVDQRERSAERQAGADADLLGSRLDSAGAYPARVLATLDPPVDSVLLLSWRDEWFSSEPAVGPDDLPGELTDAVTGGTDTGGTDTVSVTVRGDPYFAVAVPLPGVTGEDAWLVELAPVRELQSTLRVLGGVLVSCGVLATLAAAAVGLWASRRVLRPLDTLAGTAAEIASGELATRLPESHDRDLITLVVSFNTMVDSLQRRIERERRFFADVSHELRSPLTTLVTSVEVMRRHDEDLPERSRLALGLVTGELGHLRRLLDDLLALARTEAGIAQDAPQPIALPELLTHAVTGSGRDPGLLSVAGDMRNGVIGGRKLALERAFVNLMDNADRHGGGLTGVTVRGAGRAVEVLVDDAGAGVPAEDRERIFERFATRSGARGAAGGTGLGLALVRETVVQHGGTVECTDSPAGGARFVVRLPLADPP</sequence>
<dbReference type="PROSITE" id="PS50109">
    <property type="entry name" value="HIS_KIN"/>
    <property type="match status" value="1"/>
</dbReference>
<evidence type="ECO:0000256" key="10">
    <source>
        <dbReference type="ARBA" id="ARBA00023136"/>
    </source>
</evidence>
<dbReference type="InterPro" id="IPR003660">
    <property type="entry name" value="HAMP_dom"/>
</dbReference>
<feature type="domain" description="Histidine kinase" evidence="12">
    <location>
        <begin position="253"/>
        <end position="464"/>
    </location>
</feature>
<dbReference type="CDD" id="cd00075">
    <property type="entry name" value="HATPase"/>
    <property type="match status" value="1"/>
</dbReference>
<dbReference type="InterPro" id="IPR005467">
    <property type="entry name" value="His_kinase_dom"/>
</dbReference>
<keyword evidence="5" id="KW-0808">Transferase</keyword>
<evidence type="ECO:0000256" key="7">
    <source>
        <dbReference type="ARBA" id="ARBA00022777"/>
    </source>
</evidence>
<accession>A0ABT2J965</accession>
<evidence type="ECO:0000256" key="11">
    <source>
        <dbReference type="SAM" id="Phobius"/>
    </source>
</evidence>
<dbReference type="SUPFAM" id="SSF158472">
    <property type="entry name" value="HAMP domain-like"/>
    <property type="match status" value="1"/>
</dbReference>
<evidence type="ECO:0000256" key="2">
    <source>
        <dbReference type="ARBA" id="ARBA00004236"/>
    </source>
</evidence>
<dbReference type="InterPro" id="IPR004358">
    <property type="entry name" value="Sig_transdc_His_kin-like_C"/>
</dbReference>
<dbReference type="SMART" id="SM00304">
    <property type="entry name" value="HAMP"/>
    <property type="match status" value="1"/>
</dbReference>
<evidence type="ECO:0000256" key="8">
    <source>
        <dbReference type="ARBA" id="ARBA00022989"/>
    </source>
</evidence>
<keyword evidence="6 11" id="KW-0812">Transmembrane</keyword>
<evidence type="ECO:0000259" key="12">
    <source>
        <dbReference type="PROSITE" id="PS50109"/>
    </source>
</evidence>
<evidence type="ECO:0000256" key="4">
    <source>
        <dbReference type="ARBA" id="ARBA00022553"/>
    </source>
</evidence>
<feature type="transmembrane region" description="Helical" evidence="11">
    <location>
        <begin position="20"/>
        <end position="42"/>
    </location>
</feature>
<keyword evidence="15" id="KW-1185">Reference proteome</keyword>
<keyword evidence="9" id="KW-0902">Two-component regulatory system</keyword>
<comment type="catalytic activity">
    <reaction evidence="1">
        <text>ATP + protein L-histidine = ADP + protein N-phospho-L-histidine.</text>
        <dbReference type="EC" id="2.7.13.3"/>
    </reaction>
</comment>
<dbReference type="Pfam" id="PF00672">
    <property type="entry name" value="HAMP"/>
    <property type="match status" value="1"/>
</dbReference>
<dbReference type="GO" id="GO:0016301">
    <property type="term" value="F:kinase activity"/>
    <property type="evidence" value="ECO:0007669"/>
    <property type="project" value="UniProtKB-KW"/>
</dbReference>
<dbReference type="InterPro" id="IPR036890">
    <property type="entry name" value="HATPase_C_sf"/>
</dbReference>
<dbReference type="RefSeq" id="WP_260191807.1">
    <property type="nucleotide sequence ID" value="NZ_JAFFZE010000012.1"/>
</dbReference>
<dbReference type="CDD" id="cd00082">
    <property type="entry name" value="HisKA"/>
    <property type="match status" value="1"/>
</dbReference>
<comment type="subcellular location">
    <subcellularLocation>
        <location evidence="2">Cell membrane</location>
    </subcellularLocation>
</comment>
<keyword evidence="7 14" id="KW-0418">Kinase</keyword>
<dbReference type="Pfam" id="PF00512">
    <property type="entry name" value="HisKA"/>
    <property type="match status" value="1"/>
</dbReference>
<proteinExistence type="predicted"/>
<dbReference type="InterPro" id="IPR036097">
    <property type="entry name" value="HisK_dim/P_sf"/>
</dbReference>
<keyword evidence="10 11" id="KW-0472">Membrane</keyword>
<evidence type="ECO:0000256" key="5">
    <source>
        <dbReference type="ARBA" id="ARBA00022679"/>
    </source>
</evidence>
<dbReference type="Gene3D" id="1.10.287.130">
    <property type="match status" value="1"/>
</dbReference>
<comment type="caution">
    <text evidence="14">The sequence shown here is derived from an EMBL/GenBank/DDBJ whole genome shotgun (WGS) entry which is preliminary data.</text>
</comment>
<dbReference type="SMART" id="SM00388">
    <property type="entry name" value="HisKA"/>
    <property type="match status" value="1"/>
</dbReference>
<feature type="transmembrane region" description="Helical" evidence="11">
    <location>
        <begin position="168"/>
        <end position="191"/>
    </location>
</feature>
<reference evidence="14 15" key="1">
    <citation type="submission" date="2021-02" db="EMBL/GenBank/DDBJ databases">
        <title>Actinophytocola xerophila sp. nov., isolated from soil of cotton cropping field.</title>
        <authorList>
            <person name="Huang R."/>
            <person name="Chen X."/>
            <person name="Ge X."/>
            <person name="Liu W."/>
        </authorList>
    </citation>
    <scope>NUCLEOTIDE SEQUENCE [LARGE SCALE GENOMIC DNA]</scope>
    <source>
        <strain evidence="14 15">S1-96</strain>
    </source>
</reference>
<dbReference type="Proteomes" id="UP001156441">
    <property type="component" value="Unassembled WGS sequence"/>
</dbReference>
<organism evidence="14 15">
    <name type="scientific">Actinophytocola gossypii</name>
    <dbReference type="NCBI Taxonomy" id="2812003"/>
    <lineage>
        <taxon>Bacteria</taxon>
        <taxon>Bacillati</taxon>
        <taxon>Actinomycetota</taxon>
        <taxon>Actinomycetes</taxon>
        <taxon>Pseudonocardiales</taxon>
        <taxon>Pseudonocardiaceae</taxon>
    </lineage>
</organism>
<feature type="domain" description="HAMP" evidence="13">
    <location>
        <begin position="193"/>
        <end position="245"/>
    </location>
</feature>
<evidence type="ECO:0000256" key="1">
    <source>
        <dbReference type="ARBA" id="ARBA00000085"/>
    </source>
</evidence>
<dbReference type="InterPro" id="IPR003594">
    <property type="entry name" value="HATPase_dom"/>
</dbReference>
<evidence type="ECO:0000313" key="15">
    <source>
        <dbReference type="Proteomes" id="UP001156441"/>
    </source>
</evidence>
<dbReference type="InterPro" id="IPR003661">
    <property type="entry name" value="HisK_dim/P_dom"/>
</dbReference>
<dbReference type="SMART" id="SM00387">
    <property type="entry name" value="HATPase_c"/>
    <property type="match status" value="1"/>
</dbReference>
<dbReference type="InterPro" id="IPR050428">
    <property type="entry name" value="TCS_sensor_his_kinase"/>
</dbReference>
<keyword evidence="8 11" id="KW-1133">Transmembrane helix</keyword>
<dbReference type="Gene3D" id="6.10.340.10">
    <property type="match status" value="1"/>
</dbReference>
<dbReference type="CDD" id="cd06225">
    <property type="entry name" value="HAMP"/>
    <property type="match status" value="1"/>
</dbReference>
<keyword evidence="4" id="KW-0597">Phosphoprotein</keyword>
<dbReference type="PANTHER" id="PTHR45436">
    <property type="entry name" value="SENSOR HISTIDINE KINASE YKOH"/>
    <property type="match status" value="1"/>
</dbReference>
<evidence type="ECO:0000259" key="13">
    <source>
        <dbReference type="PROSITE" id="PS50885"/>
    </source>
</evidence>
<protein>
    <recommendedName>
        <fullName evidence="3">histidine kinase</fullName>
        <ecNumber evidence="3">2.7.13.3</ecNumber>
    </recommendedName>
</protein>
<dbReference type="PROSITE" id="PS50885">
    <property type="entry name" value="HAMP"/>
    <property type="match status" value="1"/>
</dbReference>
<dbReference type="Gene3D" id="3.30.565.10">
    <property type="entry name" value="Histidine kinase-like ATPase, C-terminal domain"/>
    <property type="match status" value="1"/>
</dbReference>
<evidence type="ECO:0000313" key="14">
    <source>
        <dbReference type="EMBL" id="MCT2584405.1"/>
    </source>
</evidence>
<evidence type="ECO:0000256" key="9">
    <source>
        <dbReference type="ARBA" id="ARBA00023012"/>
    </source>
</evidence>
<gene>
    <name evidence="14" type="ORF">JT362_14865</name>
</gene>
<dbReference type="EMBL" id="JAFFZE010000012">
    <property type="protein sequence ID" value="MCT2584405.1"/>
    <property type="molecule type" value="Genomic_DNA"/>
</dbReference>
<dbReference type="EC" id="2.7.13.3" evidence="3"/>
<dbReference type="Pfam" id="PF02518">
    <property type="entry name" value="HATPase_c"/>
    <property type="match status" value="1"/>
</dbReference>